<dbReference type="AlphaFoldDB" id="A0A0D8HEX5"/>
<reference evidence="1 2" key="1">
    <citation type="submission" date="2015-01" db="EMBL/GenBank/DDBJ databases">
        <title>Draft genome of the acidophilic iron oxidizer Acidithrix ferrooxidans strain Py-F3.</title>
        <authorList>
            <person name="Poehlein A."/>
            <person name="Eisen S."/>
            <person name="Schloemann M."/>
            <person name="Johnson B.D."/>
            <person name="Daniel R."/>
            <person name="Muehling M."/>
        </authorList>
    </citation>
    <scope>NUCLEOTIDE SEQUENCE [LARGE SCALE GENOMIC DNA]</scope>
    <source>
        <strain evidence="1 2">Py-F3</strain>
    </source>
</reference>
<dbReference type="Proteomes" id="UP000032360">
    <property type="component" value="Unassembled WGS sequence"/>
</dbReference>
<organism evidence="1 2">
    <name type="scientific">Acidithrix ferrooxidans</name>
    <dbReference type="NCBI Taxonomy" id="1280514"/>
    <lineage>
        <taxon>Bacteria</taxon>
        <taxon>Bacillati</taxon>
        <taxon>Actinomycetota</taxon>
        <taxon>Acidimicrobiia</taxon>
        <taxon>Acidimicrobiales</taxon>
        <taxon>Acidimicrobiaceae</taxon>
        <taxon>Acidithrix</taxon>
    </lineage>
</organism>
<dbReference type="EMBL" id="JXYS01000137">
    <property type="protein sequence ID" value="KJF15616.1"/>
    <property type="molecule type" value="Genomic_DNA"/>
</dbReference>
<accession>A0A0D8HEX5</accession>
<comment type="caution">
    <text evidence="1">The sequence shown here is derived from an EMBL/GenBank/DDBJ whole genome shotgun (WGS) entry which is preliminary data.</text>
</comment>
<dbReference type="STRING" id="1280514.AXFE_35400"/>
<evidence type="ECO:0000313" key="1">
    <source>
        <dbReference type="EMBL" id="KJF15616.1"/>
    </source>
</evidence>
<name>A0A0D8HEX5_9ACTN</name>
<evidence type="ECO:0000313" key="2">
    <source>
        <dbReference type="Proteomes" id="UP000032360"/>
    </source>
</evidence>
<proteinExistence type="predicted"/>
<sequence>MPAFRVIVPVRFRVELLYAPGVNVTPPKVPAATVVALWLAAMPYAAVAAVCAASDAELLALVVPVSVPGGKPVIDVPGDSPISPLMTDDPVLVIVEPATTAYDVAEPRLRAVAANAGLLVEAVKTAKPKMLTPSAVSLA</sequence>
<protein>
    <submittedName>
        <fullName evidence="1">Uncharacterized protein</fullName>
    </submittedName>
</protein>
<gene>
    <name evidence="1" type="ORF">AXFE_35400</name>
</gene>
<keyword evidence="2" id="KW-1185">Reference proteome</keyword>